<sequence>MCTYKYAFIACNSCAKDINRVTGSDEKPCDLYRESNPGCPDQTQIHYHTFRRFCSECDPECSCFPEEEVDKMLVENAVAYIRQIECKCVKRSKITYV</sequence>
<evidence type="ECO:0000313" key="1">
    <source>
        <dbReference type="EMBL" id="KAF0325088.1"/>
    </source>
</evidence>
<name>A0A8H3ZMS9_9PEZI</name>
<organism evidence="1 2">
    <name type="scientific">Colletotrichum asianum</name>
    <dbReference type="NCBI Taxonomy" id="702518"/>
    <lineage>
        <taxon>Eukaryota</taxon>
        <taxon>Fungi</taxon>
        <taxon>Dikarya</taxon>
        <taxon>Ascomycota</taxon>
        <taxon>Pezizomycotina</taxon>
        <taxon>Sordariomycetes</taxon>
        <taxon>Hypocreomycetidae</taxon>
        <taxon>Glomerellales</taxon>
        <taxon>Glomerellaceae</taxon>
        <taxon>Colletotrichum</taxon>
        <taxon>Colletotrichum gloeosporioides species complex</taxon>
    </lineage>
</organism>
<reference evidence="1 2" key="1">
    <citation type="submission" date="2019-12" db="EMBL/GenBank/DDBJ databases">
        <title>A genome sequence resource for the geographically widespread anthracnose pathogen Colletotrichum asianum.</title>
        <authorList>
            <person name="Meng Y."/>
        </authorList>
    </citation>
    <scope>NUCLEOTIDE SEQUENCE [LARGE SCALE GENOMIC DNA]</scope>
    <source>
        <strain evidence="1 2">ICMP 18580</strain>
    </source>
</reference>
<dbReference type="OrthoDB" id="10287385at2759"/>
<proteinExistence type="predicted"/>
<gene>
    <name evidence="1" type="ORF">GQ607_007709</name>
</gene>
<dbReference type="EMBL" id="WOWK01000039">
    <property type="protein sequence ID" value="KAF0325088.1"/>
    <property type="molecule type" value="Genomic_DNA"/>
</dbReference>
<evidence type="ECO:0000313" key="2">
    <source>
        <dbReference type="Proteomes" id="UP000434172"/>
    </source>
</evidence>
<dbReference type="Proteomes" id="UP000434172">
    <property type="component" value="Unassembled WGS sequence"/>
</dbReference>
<dbReference type="AlphaFoldDB" id="A0A8H3ZMS9"/>
<protein>
    <submittedName>
        <fullName evidence="1">Uncharacterized protein</fullName>
    </submittedName>
</protein>
<comment type="caution">
    <text evidence="1">The sequence shown here is derived from an EMBL/GenBank/DDBJ whole genome shotgun (WGS) entry which is preliminary data.</text>
</comment>
<accession>A0A8H3ZMS9</accession>
<keyword evidence="2" id="KW-1185">Reference proteome</keyword>